<proteinExistence type="predicted"/>
<dbReference type="GeneTree" id="ENSGT00390000007627"/>
<dbReference type="InterPro" id="IPR031643">
    <property type="entry name" value="DUF4708"/>
</dbReference>
<organism evidence="3 4">
    <name type="scientific">Serinus canaria</name>
    <name type="common">Island canary</name>
    <name type="synonym">Fringilla canaria</name>
    <dbReference type="NCBI Taxonomy" id="9135"/>
    <lineage>
        <taxon>Eukaryota</taxon>
        <taxon>Metazoa</taxon>
        <taxon>Chordata</taxon>
        <taxon>Craniata</taxon>
        <taxon>Vertebrata</taxon>
        <taxon>Euteleostomi</taxon>
        <taxon>Archelosauria</taxon>
        <taxon>Archosauria</taxon>
        <taxon>Dinosauria</taxon>
        <taxon>Saurischia</taxon>
        <taxon>Theropoda</taxon>
        <taxon>Coelurosauria</taxon>
        <taxon>Aves</taxon>
        <taxon>Neognathae</taxon>
        <taxon>Neoaves</taxon>
        <taxon>Telluraves</taxon>
        <taxon>Australaves</taxon>
        <taxon>Passeriformes</taxon>
        <taxon>Passeroidea</taxon>
        <taxon>Fringillidae</taxon>
        <taxon>Carduelinae</taxon>
        <taxon>Serinus</taxon>
    </lineage>
</organism>
<name>A0A8C9MYF1_SERCA</name>
<feature type="compositionally biased region" description="Low complexity" evidence="1">
    <location>
        <begin position="381"/>
        <end position="395"/>
    </location>
</feature>
<evidence type="ECO:0000259" key="2">
    <source>
        <dbReference type="Pfam" id="PF15813"/>
    </source>
</evidence>
<dbReference type="PANTHER" id="PTHR28495:SF1">
    <property type="entry name" value="GENE, 17266-RELATED"/>
    <property type="match status" value="1"/>
</dbReference>
<keyword evidence="4" id="KW-1185">Reference proteome</keyword>
<protein>
    <submittedName>
        <fullName evidence="3">Chromosome 18 open reading frame 63</fullName>
    </submittedName>
</protein>
<feature type="region of interest" description="Disordered" evidence="1">
    <location>
        <begin position="380"/>
        <end position="402"/>
    </location>
</feature>
<reference evidence="3" key="2">
    <citation type="submission" date="2025-09" db="UniProtKB">
        <authorList>
            <consortium name="Ensembl"/>
        </authorList>
    </citation>
    <scope>IDENTIFICATION</scope>
</reference>
<feature type="region of interest" description="Disordered" evidence="1">
    <location>
        <begin position="570"/>
        <end position="593"/>
    </location>
</feature>
<evidence type="ECO:0000313" key="3">
    <source>
        <dbReference type="Ensembl" id="ENSSCAP00000009924.1"/>
    </source>
</evidence>
<feature type="region of interest" description="Disordered" evidence="1">
    <location>
        <begin position="450"/>
        <end position="475"/>
    </location>
</feature>
<reference evidence="3" key="1">
    <citation type="submission" date="2025-08" db="UniProtKB">
        <authorList>
            <consortium name="Ensembl"/>
        </authorList>
    </citation>
    <scope>IDENTIFICATION</scope>
</reference>
<feature type="region of interest" description="Disordered" evidence="1">
    <location>
        <begin position="526"/>
        <end position="556"/>
    </location>
</feature>
<evidence type="ECO:0000313" key="4">
    <source>
        <dbReference type="Proteomes" id="UP000694409"/>
    </source>
</evidence>
<dbReference type="Ensembl" id="ENSSCAT00000011227.1">
    <property type="protein sequence ID" value="ENSSCAP00000009924.1"/>
    <property type="gene ID" value="ENSSCAG00000007561.1"/>
</dbReference>
<dbReference type="GO" id="GO:0008584">
    <property type="term" value="P:male gonad development"/>
    <property type="evidence" value="ECO:0007669"/>
    <property type="project" value="Ensembl"/>
</dbReference>
<gene>
    <name evidence="3" type="primary">C18orf63</name>
</gene>
<sequence length="685" mass="76231">MNSTRHQSLFFVSLPELQKLCAATVTLSTQIPETETRSTQIKTCRQLLFLYQEILSAPVMGTLNQISVVMAIPFYESGICQAYVERHRATLEAPQTVTPALLQTCLSYTLTARLAPRWNKAGHLLVQAVIQKRALCFFFFSNLVIDLNVSERQLCISVEPCSIRLPPPKLGDFDISANTVKLFDSNENTVIQQHSILSNWCYVLPSMKMGQIINISHIIPPESPFRSYKDFQMHWKSLYGYILPEDLEETKTYLSVYFKPIGERFFTYPLSCIRSQPVQYFPRTDAESVVNSFLSDMKSNFSQLCGFPVKMTSKALYATKELSRASVHEIKPKHMKLDGEMVCVVSLTQAPPRKATLPGIPSPCSTENSHWMERLIKEPGTHSFSSSSESPGGVSIEAMSSKQVRGATELPAAKSLGTPVNSAFESTVPKVSKIIPIFKGKLMQMNGKITNQTDRKKKESAERHSPMKSVGVSSSMLSVHKSSITQVFKHIQNMPVKTPTDSNVLQVKNMKTHSKHGAPIFRWKTQSSGQNANSDCSENSAAGGSPSEVNHKKTNSPFFLRNVGPVLQKSNTSPCLNTHESSTSSARRGKKFTSQNTTQFLEKQHQSKELHLHVCKLDSEMTNSSLSLQQTKKSNKGAGLNIHESVFKDTVCMTKSGENKAACHSKDCTAETTSLHSKPNFEQVE</sequence>
<feature type="compositionally biased region" description="Polar residues" evidence="1">
    <location>
        <begin position="526"/>
        <end position="542"/>
    </location>
</feature>
<feature type="domain" description="DUF4708" evidence="2">
    <location>
        <begin position="7"/>
        <end position="282"/>
    </location>
</feature>
<accession>A0A8C9MYF1</accession>
<evidence type="ECO:0000256" key="1">
    <source>
        <dbReference type="SAM" id="MobiDB-lite"/>
    </source>
</evidence>
<dbReference type="Proteomes" id="UP000694409">
    <property type="component" value="Unassembled WGS sequence"/>
</dbReference>
<dbReference type="AlphaFoldDB" id="A0A8C9MYF1"/>
<dbReference type="PANTHER" id="PTHR28495">
    <property type="entry name" value="HYPOTHETICAL PROTEIN LOC100359752"/>
    <property type="match status" value="1"/>
</dbReference>
<dbReference type="OMA" id="DFQMHWK"/>
<dbReference type="Pfam" id="PF15813">
    <property type="entry name" value="DUF4708"/>
    <property type="match status" value="1"/>
</dbReference>
<feature type="compositionally biased region" description="Basic and acidic residues" evidence="1">
    <location>
        <begin position="453"/>
        <end position="465"/>
    </location>
</feature>